<reference evidence="3" key="1">
    <citation type="journal article" date="2015" name="J. Biotechnol.">
        <title>Complete genome sequence of the actinobacterium Streptomyces glaucescens GLA.O (DSM 40922) consisting of a linear chromosome and one linear plasmid.</title>
        <authorList>
            <person name="Ortseifen V."/>
            <person name="Winkler A."/>
            <person name="Albersmeier A."/>
            <person name="Wendler S."/>
            <person name="Puhler A."/>
            <person name="Kalinowski J."/>
            <person name="Ruckert C."/>
        </authorList>
    </citation>
    <scope>NUCLEOTIDE SEQUENCE [LARGE SCALE GENOMIC DNA]</scope>
    <source>
        <strain evidence="3">DSM 40922 / GLA O</strain>
    </source>
</reference>
<dbReference type="STRING" id="1907.SGLAU_23750"/>
<dbReference type="Proteomes" id="UP000029482">
    <property type="component" value="Chromosome"/>
</dbReference>
<protein>
    <submittedName>
        <fullName evidence="2">Uncharacterized protein</fullName>
    </submittedName>
</protein>
<sequence>MNVLVCAACGRPLTEPVRPLPELPERPACDGLPDADGSRHAPSTVPRGTYAVDPEPSGAPFVPHPDPQWFGSAVPGVCVLDPDGPGCLMSAGPRGTLVVHPEDTRDHLLSHPGVHEMGCCGRPGREGPNEVCGGCGIPVATEFSECSGPYETHFLPGAVRVEAAP</sequence>
<dbReference type="eggNOG" id="ENOG50342MB">
    <property type="taxonomic scope" value="Bacteria"/>
</dbReference>
<dbReference type="EMBL" id="CP009438">
    <property type="protein sequence ID" value="AIS00699.1"/>
    <property type="molecule type" value="Genomic_DNA"/>
</dbReference>
<organism evidence="2 3">
    <name type="scientific">Streptomyces glaucescens</name>
    <dbReference type="NCBI Taxonomy" id="1907"/>
    <lineage>
        <taxon>Bacteria</taxon>
        <taxon>Bacillati</taxon>
        <taxon>Actinomycetota</taxon>
        <taxon>Actinomycetes</taxon>
        <taxon>Kitasatosporales</taxon>
        <taxon>Streptomycetaceae</taxon>
        <taxon>Streptomyces</taxon>
    </lineage>
</organism>
<feature type="region of interest" description="Disordered" evidence="1">
    <location>
        <begin position="21"/>
        <end position="64"/>
    </location>
</feature>
<evidence type="ECO:0000313" key="2">
    <source>
        <dbReference type="EMBL" id="AIS00699.1"/>
    </source>
</evidence>
<keyword evidence="3" id="KW-1185">Reference proteome</keyword>
<name>A0A089XBR0_STRGA</name>
<evidence type="ECO:0000256" key="1">
    <source>
        <dbReference type="SAM" id="MobiDB-lite"/>
    </source>
</evidence>
<accession>A0A089XBR0</accession>
<dbReference type="HOGENOM" id="CLU_1626124_0_0_11"/>
<evidence type="ECO:0000313" key="3">
    <source>
        <dbReference type="Proteomes" id="UP000029482"/>
    </source>
</evidence>
<gene>
    <name evidence="2" type="ORF">SGLAU_23750</name>
</gene>
<dbReference type="OrthoDB" id="3280727at2"/>
<proteinExistence type="predicted"/>
<dbReference type="RefSeq" id="WP_043504327.1">
    <property type="nucleotide sequence ID" value="NZ_CP009438.1"/>
</dbReference>
<dbReference type="AlphaFoldDB" id="A0A089XBR0"/>
<dbReference type="KEGG" id="sgu:SGLAU_23750"/>